<protein>
    <submittedName>
        <fullName evidence="1">Uncharacterized protein</fullName>
    </submittedName>
</protein>
<name>A0A194RQ80_PAPMA</name>
<evidence type="ECO:0000313" key="1">
    <source>
        <dbReference type="EMBL" id="KPJ19647.1"/>
    </source>
</evidence>
<dbReference type="InterPro" id="IPR033640">
    <property type="entry name" value="FAR_C"/>
</dbReference>
<proteinExistence type="predicted"/>
<reference evidence="1 2" key="1">
    <citation type="journal article" date="2015" name="Nat. Commun.">
        <title>Outbred genome sequencing and CRISPR/Cas9 gene editing in butterflies.</title>
        <authorList>
            <person name="Li X."/>
            <person name="Fan D."/>
            <person name="Zhang W."/>
            <person name="Liu G."/>
            <person name="Zhang L."/>
            <person name="Zhao L."/>
            <person name="Fang X."/>
            <person name="Chen L."/>
            <person name="Dong Y."/>
            <person name="Chen Y."/>
            <person name="Ding Y."/>
            <person name="Zhao R."/>
            <person name="Feng M."/>
            <person name="Zhu Y."/>
            <person name="Feng Y."/>
            <person name="Jiang X."/>
            <person name="Zhu D."/>
            <person name="Xiang H."/>
            <person name="Feng X."/>
            <person name="Li S."/>
            <person name="Wang J."/>
            <person name="Zhang G."/>
            <person name="Kronforst M.R."/>
            <person name="Wang W."/>
        </authorList>
    </citation>
    <scope>NUCLEOTIDE SEQUENCE [LARGE SCALE GENOMIC DNA]</scope>
    <source>
        <strain evidence="1">Ya'a_city_454_Pm</strain>
        <tissue evidence="1">Whole body</tissue>
    </source>
</reference>
<keyword evidence="2" id="KW-1185">Reference proteome</keyword>
<sequence length="144" mass="17314">MLKVYSKIHKFSEVISYFCTREITFCNRRTRHLWDTTSQLDRQVTKQYQNPEAARTLLLQGNLSNCSNRRTIVRCNVCVFVCQLFPFSMAEVDWDEYFDDYLLGIRRYLFKQTDDSLPRARIKWKRYRNLSPCIFIFVDISSPN</sequence>
<dbReference type="Proteomes" id="UP000053240">
    <property type="component" value="Unassembled WGS sequence"/>
</dbReference>
<dbReference type="CDD" id="cd09071">
    <property type="entry name" value="FAR_C"/>
    <property type="match status" value="1"/>
</dbReference>
<dbReference type="EMBL" id="KQ459875">
    <property type="protein sequence ID" value="KPJ19647.1"/>
    <property type="molecule type" value="Genomic_DNA"/>
</dbReference>
<organism evidence="1 2">
    <name type="scientific">Papilio machaon</name>
    <name type="common">Old World swallowtail butterfly</name>
    <dbReference type="NCBI Taxonomy" id="76193"/>
    <lineage>
        <taxon>Eukaryota</taxon>
        <taxon>Metazoa</taxon>
        <taxon>Ecdysozoa</taxon>
        <taxon>Arthropoda</taxon>
        <taxon>Hexapoda</taxon>
        <taxon>Insecta</taxon>
        <taxon>Pterygota</taxon>
        <taxon>Neoptera</taxon>
        <taxon>Endopterygota</taxon>
        <taxon>Lepidoptera</taxon>
        <taxon>Glossata</taxon>
        <taxon>Ditrysia</taxon>
        <taxon>Papilionoidea</taxon>
        <taxon>Papilionidae</taxon>
        <taxon>Papilioninae</taxon>
        <taxon>Papilio</taxon>
    </lineage>
</organism>
<accession>A0A194RQ80</accession>
<gene>
    <name evidence="1" type="ORF">RR48_06507</name>
</gene>
<evidence type="ECO:0000313" key="2">
    <source>
        <dbReference type="Proteomes" id="UP000053240"/>
    </source>
</evidence>
<dbReference type="AlphaFoldDB" id="A0A194RQ80"/>
<dbReference type="InParanoid" id="A0A194RQ80"/>